<dbReference type="Gene3D" id="3.30.565.10">
    <property type="entry name" value="Histidine kinase-like ATPase, C-terminal domain"/>
    <property type="match status" value="1"/>
</dbReference>
<dbReference type="RefSeq" id="WP_062757614.1">
    <property type="nucleotide sequence ID" value="NZ_BMSJ01000004.1"/>
</dbReference>
<dbReference type="GO" id="GO:0004674">
    <property type="term" value="F:protein serine/threonine kinase activity"/>
    <property type="evidence" value="ECO:0007669"/>
    <property type="project" value="UniProtKB-KW"/>
</dbReference>
<protein>
    <submittedName>
        <fullName evidence="3">ATP-binding protein</fullName>
    </submittedName>
</protein>
<dbReference type="AlphaFoldDB" id="A0AAV4KMC8"/>
<dbReference type="CDD" id="cd16936">
    <property type="entry name" value="HATPase_RsbW-like"/>
    <property type="match status" value="1"/>
</dbReference>
<dbReference type="SUPFAM" id="SSF55874">
    <property type="entry name" value="ATPase domain of HSP90 chaperone/DNA topoisomerase II/histidine kinase"/>
    <property type="match status" value="1"/>
</dbReference>
<keyword evidence="1" id="KW-0808">Transferase</keyword>
<keyword evidence="1" id="KW-0418">Kinase</keyword>
<dbReference type="Proteomes" id="UP000326029">
    <property type="component" value="Chromosome"/>
</dbReference>
<name>A0AAV4KMC8_9ACTN</name>
<dbReference type="Pfam" id="PF13581">
    <property type="entry name" value="HATPase_c_2"/>
    <property type="match status" value="1"/>
</dbReference>
<keyword evidence="3" id="KW-0547">Nucleotide-binding</keyword>
<sequence length="147" mass="15740">MTDAIAAERATQGPLLYASVDYDGTDADDGMVASARDFTADFLTASPASGHPRVPRERVDLARLVVSELVTNAVRHAPGPCRLLLELFEDALEISVFDRLEASPVPRGHDPGRIGQHGVEIVVAVCESVSVEPQPSGKRVRARLSLV</sequence>
<keyword evidence="1" id="KW-0723">Serine/threonine-protein kinase</keyword>
<dbReference type="Proteomes" id="UP000642014">
    <property type="component" value="Unassembled WGS sequence"/>
</dbReference>
<dbReference type="GeneID" id="95452952"/>
<keyword evidence="5" id="KW-1185">Reference proteome</keyword>
<dbReference type="PANTHER" id="PTHR35526">
    <property type="entry name" value="ANTI-SIGMA-F FACTOR RSBW-RELATED"/>
    <property type="match status" value="1"/>
</dbReference>
<proteinExistence type="predicted"/>
<organism evidence="3 6">
    <name type="scientific">Streptomyces cinereoruber</name>
    <dbReference type="NCBI Taxonomy" id="67260"/>
    <lineage>
        <taxon>Bacteria</taxon>
        <taxon>Bacillati</taxon>
        <taxon>Actinomycetota</taxon>
        <taxon>Actinomycetes</taxon>
        <taxon>Kitasatosporales</taxon>
        <taxon>Streptomycetaceae</taxon>
        <taxon>Streptomyces</taxon>
    </lineage>
</organism>
<reference evidence="3" key="3">
    <citation type="submission" date="2023-08" db="EMBL/GenBank/DDBJ databases">
        <authorList>
            <person name="Sun Q."/>
            <person name="Ohkuma M."/>
        </authorList>
    </citation>
    <scope>NUCLEOTIDE SEQUENCE</scope>
    <source>
        <strain evidence="3">JCM 4205</strain>
    </source>
</reference>
<evidence type="ECO:0000256" key="1">
    <source>
        <dbReference type="ARBA" id="ARBA00022527"/>
    </source>
</evidence>
<reference evidence="4 5" key="2">
    <citation type="submission" date="2017-09" db="EMBL/GenBank/DDBJ databases">
        <authorList>
            <person name="Lee N."/>
            <person name="Cho B.-K."/>
        </authorList>
    </citation>
    <scope>NUCLEOTIDE SEQUENCE [LARGE SCALE GENOMIC DNA]</scope>
    <source>
        <strain evidence="4 5">ATCC 19740</strain>
    </source>
</reference>
<dbReference type="InterPro" id="IPR036890">
    <property type="entry name" value="HATPase_C_sf"/>
</dbReference>
<dbReference type="EMBL" id="CP023693">
    <property type="protein sequence ID" value="QEV31451.1"/>
    <property type="molecule type" value="Genomic_DNA"/>
</dbReference>
<evidence type="ECO:0000259" key="2">
    <source>
        <dbReference type="Pfam" id="PF13581"/>
    </source>
</evidence>
<dbReference type="GO" id="GO:0005524">
    <property type="term" value="F:ATP binding"/>
    <property type="evidence" value="ECO:0007669"/>
    <property type="project" value="UniProtKB-KW"/>
</dbReference>
<dbReference type="InterPro" id="IPR050267">
    <property type="entry name" value="Anti-sigma-factor_SerPK"/>
</dbReference>
<dbReference type="PANTHER" id="PTHR35526:SF3">
    <property type="entry name" value="ANTI-SIGMA-F FACTOR RSBW"/>
    <property type="match status" value="1"/>
</dbReference>
<accession>A0AAV4KMC8</accession>
<dbReference type="EMBL" id="BMSJ01000004">
    <property type="protein sequence ID" value="GGR23587.1"/>
    <property type="molecule type" value="Genomic_DNA"/>
</dbReference>
<evidence type="ECO:0000313" key="4">
    <source>
        <dbReference type="EMBL" id="QEV31451.1"/>
    </source>
</evidence>
<reference evidence="3 6" key="1">
    <citation type="journal article" date="2014" name="Int. J. Syst. Evol. Microbiol.">
        <title>Complete genome sequence of Corynebacterium casei LMG S-19264T (=DSM 44701T), isolated from a smear-ripened cheese.</title>
        <authorList>
            <consortium name="US DOE Joint Genome Institute (JGI-PGF)"/>
            <person name="Walter F."/>
            <person name="Albersmeier A."/>
            <person name="Kalinowski J."/>
            <person name="Ruckert C."/>
        </authorList>
    </citation>
    <scope>NUCLEOTIDE SEQUENCE [LARGE SCALE GENOMIC DNA]</scope>
    <source>
        <strain evidence="3 6">JCM 4205</strain>
    </source>
</reference>
<keyword evidence="3" id="KW-0067">ATP-binding</keyword>
<evidence type="ECO:0000313" key="5">
    <source>
        <dbReference type="Proteomes" id="UP000326029"/>
    </source>
</evidence>
<dbReference type="InterPro" id="IPR003594">
    <property type="entry name" value="HATPase_dom"/>
</dbReference>
<evidence type="ECO:0000313" key="3">
    <source>
        <dbReference type="EMBL" id="GGR23587.1"/>
    </source>
</evidence>
<feature type="domain" description="Histidine kinase/HSP90-like ATPase" evidence="2">
    <location>
        <begin position="35"/>
        <end position="143"/>
    </location>
</feature>
<gene>
    <name evidence="4" type="ORF">CP977_04120</name>
    <name evidence="3" type="ORF">GCM10010497_27270</name>
</gene>
<evidence type="ECO:0000313" key="6">
    <source>
        <dbReference type="Proteomes" id="UP000642014"/>
    </source>
</evidence>